<keyword evidence="1 2" id="KW-0378">Hydrolase</keyword>
<feature type="short sequence motif" description="HXTX 2" evidence="2">
    <location>
        <begin position="121"/>
        <end position="124"/>
    </location>
</feature>
<keyword evidence="6" id="KW-1185">Reference proteome</keyword>
<organism evidence="5 6">
    <name type="scientific">Pandoraea terrae</name>
    <dbReference type="NCBI Taxonomy" id="1537710"/>
    <lineage>
        <taxon>Bacteria</taxon>
        <taxon>Pseudomonadati</taxon>
        <taxon>Pseudomonadota</taxon>
        <taxon>Betaproteobacteria</taxon>
        <taxon>Burkholderiales</taxon>
        <taxon>Burkholderiaceae</taxon>
        <taxon>Pandoraea</taxon>
    </lineage>
</organism>
<dbReference type="PANTHER" id="PTHR35561">
    <property type="entry name" value="RNA 2',3'-CYCLIC PHOSPHODIESTERASE"/>
    <property type="match status" value="1"/>
</dbReference>
<feature type="domain" description="Phosphoesterase HXTX" evidence="4">
    <location>
        <begin position="8"/>
        <end position="81"/>
    </location>
</feature>
<dbReference type="AlphaFoldDB" id="A0A5E4VYF1"/>
<dbReference type="InterPro" id="IPR009097">
    <property type="entry name" value="Cyclic_Pdiesterase"/>
</dbReference>
<feature type="active site" description="Proton donor" evidence="2">
    <location>
        <position position="39"/>
    </location>
</feature>
<dbReference type="PANTHER" id="PTHR35561:SF1">
    <property type="entry name" value="RNA 2',3'-CYCLIC PHOSPHODIESTERASE"/>
    <property type="match status" value="1"/>
</dbReference>
<evidence type="ECO:0000259" key="4">
    <source>
        <dbReference type="Pfam" id="PF02834"/>
    </source>
</evidence>
<gene>
    <name evidence="5" type="primary">thpR</name>
    <name evidence="5" type="ORF">PTE30175_02872</name>
</gene>
<sequence length="193" mass="21697">MRLFFALWPSQGVRAQFHDWARMAHADCGGRVLRADTLHLTLVFLGEVDPARLGTLLTLMQRTPITPGTLTFDQIGFWSDRKIVWASAAHVPDSLHATRDALLSQWQAAGGHIEAQGFRPHVTLLRHARCAPADPNPRPLLWTYDTFSLIQSIRTPRGPHYRRLAPTLDEPPGTDNPERTKSPAPTRQYGIVR</sequence>
<dbReference type="HAMAP" id="MF_01940">
    <property type="entry name" value="RNA_CPDase"/>
    <property type="match status" value="1"/>
</dbReference>
<feature type="active site" description="Proton acceptor" evidence="2">
    <location>
        <position position="121"/>
    </location>
</feature>
<accession>A0A5E4VYF1</accession>
<dbReference type="Gene3D" id="3.90.1140.10">
    <property type="entry name" value="Cyclic phosphodiesterase"/>
    <property type="match status" value="1"/>
</dbReference>
<dbReference type="RefSeq" id="WP_150697728.1">
    <property type="nucleotide sequence ID" value="NZ_CABPRZ010000011.1"/>
</dbReference>
<evidence type="ECO:0000313" key="6">
    <source>
        <dbReference type="Proteomes" id="UP000414233"/>
    </source>
</evidence>
<evidence type="ECO:0000256" key="2">
    <source>
        <dbReference type="HAMAP-Rule" id="MF_01940"/>
    </source>
</evidence>
<dbReference type="OrthoDB" id="7061261at2"/>
<dbReference type="GO" id="GO:0004113">
    <property type="term" value="F:2',3'-cyclic-nucleotide 3'-phosphodiesterase activity"/>
    <property type="evidence" value="ECO:0007669"/>
    <property type="project" value="InterPro"/>
</dbReference>
<dbReference type="EMBL" id="CABPRZ010000011">
    <property type="protein sequence ID" value="VVE17448.1"/>
    <property type="molecule type" value="Genomic_DNA"/>
</dbReference>
<protein>
    <recommendedName>
        <fullName evidence="2">RNA 2',3'-cyclic phosphodiesterase</fullName>
        <shortName evidence="2">RNA 2',3'-CPDase</shortName>
        <ecNumber evidence="2">3.1.4.58</ecNumber>
    </recommendedName>
</protein>
<dbReference type="Proteomes" id="UP000414233">
    <property type="component" value="Unassembled WGS sequence"/>
</dbReference>
<feature type="short sequence motif" description="HXTX 1" evidence="2">
    <location>
        <begin position="39"/>
        <end position="42"/>
    </location>
</feature>
<dbReference type="SUPFAM" id="SSF55144">
    <property type="entry name" value="LigT-like"/>
    <property type="match status" value="1"/>
</dbReference>
<name>A0A5E4VYF1_9BURK</name>
<comment type="catalytic activity">
    <reaction evidence="2">
        <text>a 3'-end 2',3'-cyclophospho-ribonucleotide-RNA + H2O = a 3'-end 2'-phospho-ribonucleotide-RNA + H(+)</text>
        <dbReference type="Rhea" id="RHEA:11828"/>
        <dbReference type="Rhea" id="RHEA-COMP:10464"/>
        <dbReference type="Rhea" id="RHEA-COMP:17353"/>
        <dbReference type="ChEBI" id="CHEBI:15377"/>
        <dbReference type="ChEBI" id="CHEBI:15378"/>
        <dbReference type="ChEBI" id="CHEBI:83064"/>
        <dbReference type="ChEBI" id="CHEBI:173113"/>
        <dbReference type="EC" id="3.1.4.58"/>
    </reaction>
</comment>
<evidence type="ECO:0000256" key="3">
    <source>
        <dbReference type="SAM" id="MobiDB-lite"/>
    </source>
</evidence>
<proteinExistence type="inferred from homology"/>
<dbReference type="EC" id="3.1.4.58" evidence="2"/>
<dbReference type="InterPro" id="IPR014051">
    <property type="entry name" value="Phosphoesterase_HXTX"/>
</dbReference>
<comment type="similarity">
    <text evidence="2">Belongs to the 2H phosphoesterase superfamily. ThpR family.</text>
</comment>
<evidence type="ECO:0000313" key="5">
    <source>
        <dbReference type="EMBL" id="VVE17448.1"/>
    </source>
</evidence>
<evidence type="ECO:0000256" key="1">
    <source>
        <dbReference type="ARBA" id="ARBA00022801"/>
    </source>
</evidence>
<dbReference type="InterPro" id="IPR004175">
    <property type="entry name" value="RNA_CPDase"/>
</dbReference>
<dbReference type="GO" id="GO:0008664">
    <property type="term" value="F:RNA 2',3'-cyclic 3'-phosphodiesterase activity"/>
    <property type="evidence" value="ECO:0007669"/>
    <property type="project" value="UniProtKB-EC"/>
</dbReference>
<comment type="function">
    <text evidence="2">Hydrolyzes RNA 2',3'-cyclic phosphodiester to an RNA 2'-phosphomonoester.</text>
</comment>
<dbReference type="NCBIfam" id="TIGR02258">
    <property type="entry name" value="2_5_ligase"/>
    <property type="match status" value="1"/>
</dbReference>
<dbReference type="Pfam" id="PF02834">
    <property type="entry name" value="LigT_PEase"/>
    <property type="match status" value="1"/>
</dbReference>
<feature type="region of interest" description="Disordered" evidence="3">
    <location>
        <begin position="159"/>
        <end position="193"/>
    </location>
</feature>
<reference evidence="5 6" key="1">
    <citation type="submission" date="2019-08" db="EMBL/GenBank/DDBJ databases">
        <authorList>
            <person name="Peeters C."/>
        </authorList>
    </citation>
    <scope>NUCLEOTIDE SEQUENCE [LARGE SCALE GENOMIC DNA]</scope>
    <source>
        <strain evidence="5 6">LMG 30175</strain>
    </source>
</reference>